<dbReference type="EMBL" id="QJKJ01007288">
    <property type="protein sequence ID" value="RDX83660.1"/>
    <property type="molecule type" value="Genomic_DNA"/>
</dbReference>
<keyword evidence="3" id="KW-1185">Reference proteome</keyword>
<dbReference type="PANTHER" id="PTHR35046:SF9">
    <property type="entry name" value="RNA-DIRECTED DNA POLYMERASE"/>
    <property type="match status" value="1"/>
</dbReference>
<protein>
    <submittedName>
        <fullName evidence="2">Uncharacterized protein</fullName>
    </submittedName>
</protein>
<evidence type="ECO:0000313" key="3">
    <source>
        <dbReference type="Proteomes" id="UP000257109"/>
    </source>
</evidence>
<proteinExistence type="predicted"/>
<accession>A0A371FZF5</accession>
<reference evidence="2" key="1">
    <citation type="submission" date="2018-05" db="EMBL/GenBank/DDBJ databases">
        <title>Draft genome of Mucuna pruriens seed.</title>
        <authorList>
            <person name="Nnadi N.E."/>
            <person name="Vos R."/>
            <person name="Hasami M.H."/>
            <person name="Devisetty U.K."/>
            <person name="Aguiy J.C."/>
        </authorList>
    </citation>
    <scope>NUCLEOTIDE SEQUENCE [LARGE SCALE GENOMIC DNA]</scope>
    <source>
        <strain evidence="2">JCA_2017</strain>
    </source>
</reference>
<gene>
    <name evidence="2" type="ORF">CR513_35396</name>
</gene>
<comment type="caution">
    <text evidence="2">The sequence shown here is derived from an EMBL/GenBank/DDBJ whole genome shotgun (WGS) entry which is preliminary data.</text>
</comment>
<evidence type="ECO:0000256" key="1">
    <source>
        <dbReference type="SAM" id="MobiDB-lite"/>
    </source>
</evidence>
<dbReference type="AlphaFoldDB" id="A0A371FZF5"/>
<dbReference type="Proteomes" id="UP000257109">
    <property type="component" value="Unassembled WGS sequence"/>
</dbReference>
<evidence type="ECO:0000313" key="2">
    <source>
        <dbReference type="EMBL" id="RDX83660.1"/>
    </source>
</evidence>
<feature type="region of interest" description="Disordered" evidence="1">
    <location>
        <begin position="92"/>
        <end position="111"/>
    </location>
</feature>
<dbReference type="OrthoDB" id="1747743at2759"/>
<feature type="non-terminal residue" evidence="2">
    <location>
        <position position="1"/>
    </location>
</feature>
<name>A0A371FZF5_MUCPR</name>
<organism evidence="2 3">
    <name type="scientific">Mucuna pruriens</name>
    <name type="common">Velvet bean</name>
    <name type="synonym">Dolichos pruriens</name>
    <dbReference type="NCBI Taxonomy" id="157652"/>
    <lineage>
        <taxon>Eukaryota</taxon>
        <taxon>Viridiplantae</taxon>
        <taxon>Streptophyta</taxon>
        <taxon>Embryophyta</taxon>
        <taxon>Tracheophyta</taxon>
        <taxon>Spermatophyta</taxon>
        <taxon>Magnoliopsida</taxon>
        <taxon>eudicotyledons</taxon>
        <taxon>Gunneridae</taxon>
        <taxon>Pentapetalae</taxon>
        <taxon>rosids</taxon>
        <taxon>fabids</taxon>
        <taxon>Fabales</taxon>
        <taxon>Fabaceae</taxon>
        <taxon>Papilionoideae</taxon>
        <taxon>50 kb inversion clade</taxon>
        <taxon>NPAAA clade</taxon>
        <taxon>indigoferoid/millettioid clade</taxon>
        <taxon>Phaseoleae</taxon>
        <taxon>Mucuna</taxon>
    </lineage>
</organism>
<feature type="compositionally biased region" description="Basic and acidic residues" evidence="1">
    <location>
        <begin position="96"/>
        <end position="111"/>
    </location>
</feature>
<sequence>MVRRLVNKDNDSKRENVFHSRCHVKGKLSSIIIDGGNRKYNDEILYDVVPIETTHILLGRLWQFDRKVTHDGVTNRFSFVHMRQKVTLKPLSPRESIQKRKNEKKSDEKICPKEKCENKRVEGKKALNRKKRAFIPFTY</sequence>
<dbReference type="PANTHER" id="PTHR35046">
    <property type="entry name" value="ZINC KNUCKLE (CCHC-TYPE) FAMILY PROTEIN"/>
    <property type="match status" value="1"/>
</dbReference>